<name>A0A8D8M5Q7_9HEMI</name>
<sequence length="115" mass="13792">MKKKLVYSIYKKFLSINSINLKIKSIAIYYTNTYTTNLYHIFCPSIVKKIIERKKVQLGHPEDKSISKLYNMQSKQIDLTNMQLLYTQKRNELNFMEVNLLQKKRKIILHFTEKS</sequence>
<organism evidence="1">
    <name type="scientific">Cacopsylla melanoneura</name>
    <dbReference type="NCBI Taxonomy" id="428564"/>
    <lineage>
        <taxon>Eukaryota</taxon>
        <taxon>Metazoa</taxon>
        <taxon>Ecdysozoa</taxon>
        <taxon>Arthropoda</taxon>
        <taxon>Hexapoda</taxon>
        <taxon>Insecta</taxon>
        <taxon>Pterygota</taxon>
        <taxon>Neoptera</taxon>
        <taxon>Paraneoptera</taxon>
        <taxon>Hemiptera</taxon>
        <taxon>Sternorrhyncha</taxon>
        <taxon>Psylloidea</taxon>
        <taxon>Psyllidae</taxon>
        <taxon>Psyllinae</taxon>
        <taxon>Cacopsylla</taxon>
    </lineage>
</organism>
<evidence type="ECO:0000313" key="1">
    <source>
        <dbReference type="EMBL" id="CAG6621298.1"/>
    </source>
</evidence>
<proteinExistence type="predicted"/>
<dbReference type="AlphaFoldDB" id="A0A8D8M5Q7"/>
<protein>
    <submittedName>
        <fullName evidence="1">Uncharacterized protein</fullName>
    </submittedName>
</protein>
<accession>A0A8D8M5Q7</accession>
<dbReference type="EMBL" id="HBUF01049873">
    <property type="protein sequence ID" value="CAG6621298.1"/>
    <property type="molecule type" value="Transcribed_RNA"/>
</dbReference>
<reference evidence="1" key="1">
    <citation type="submission" date="2021-05" db="EMBL/GenBank/DDBJ databases">
        <authorList>
            <person name="Alioto T."/>
            <person name="Alioto T."/>
            <person name="Gomez Garrido J."/>
        </authorList>
    </citation>
    <scope>NUCLEOTIDE SEQUENCE</scope>
</reference>